<dbReference type="GO" id="GO:0008408">
    <property type="term" value="F:3'-5' exonuclease activity"/>
    <property type="evidence" value="ECO:0007669"/>
    <property type="project" value="InterPro"/>
</dbReference>
<dbReference type="GO" id="GO:0006364">
    <property type="term" value="P:rRNA processing"/>
    <property type="evidence" value="ECO:0007669"/>
    <property type="project" value="InterPro"/>
</dbReference>
<dbReference type="InterPro" id="IPR047021">
    <property type="entry name" value="REXO1/3/4-like"/>
</dbReference>
<dbReference type="InterPro" id="IPR013087">
    <property type="entry name" value="Znf_C2H2_type"/>
</dbReference>
<keyword evidence="4" id="KW-0540">Nuclease</keyword>
<reference evidence="10" key="1">
    <citation type="journal article" date="2023" name="Plant J.">
        <title>The genome of the king protea, Protea cynaroides.</title>
        <authorList>
            <person name="Chang J."/>
            <person name="Duong T.A."/>
            <person name="Schoeman C."/>
            <person name="Ma X."/>
            <person name="Roodt D."/>
            <person name="Barker N."/>
            <person name="Li Z."/>
            <person name="Van de Peer Y."/>
            <person name="Mizrachi E."/>
        </authorList>
    </citation>
    <scope>NUCLEOTIDE SEQUENCE</scope>
    <source>
        <tissue evidence="10">Young leaves</tissue>
    </source>
</reference>
<dbReference type="PROSITE" id="PS00028">
    <property type="entry name" value="ZINC_FINGER_C2H2_1"/>
    <property type="match status" value="1"/>
</dbReference>
<protein>
    <recommendedName>
        <fullName evidence="3">RNA exonuclease 4</fullName>
    </recommendedName>
</protein>
<dbReference type="GO" id="GO:0008270">
    <property type="term" value="F:zinc ion binding"/>
    <property type="evidence" value="ECO:0007669"/>
    <property type="project" value="UniProtKB-KW"/>
</dbReference>
<evidence type="ECO:0000256" key="1">
    <source>
        <dbReference type="ARBA" id="ARBA00004123"/>
    </source>
</evidence>
<keyword evidence="11" id="KW-1185">Reference proteome</keyword>
<dbReference type="PANTHER" id="PTHR12801:SF123">
    <property type="entry name" value="RNA EXONUCLEASE 4"/>
    <property type="match status" value="1"/>
</dbReference>
<keyword evidence="8" id="KW-0863">Zinc-finger</keyword>
<evidence type="ECO:0000256" key="3">
    <source>
        <dbReference type="ARBA" id="ARBA00016937"/>
    </source>
</evidence>
<dbReference type="EMBL" id="JAMYWD010000006">
    <property type="protein sequence ID" value="KAJ4968512.1"/>
    <property type="molecule type" value="Genomic_DNA"/>
</dbReference>
<feature type="domain" description="C2H2-type" evidence="9">
    <location>
        <begin position="76"/>
        <end position="105"/>
    </location>
</feature>
<dbReference type="InterPro" id="IPR036397">
    <property type="entry name" value="RNaseH_sf"/>
</dbReference>
<evidence type="ECO:0000256" key="7">
    <source>
        <dbReference type="ARBA" id="ARBA00023242"/>
    </source>
</evidence>
<comment type="subcellular location">
    <subcellularLocation>
        <location evidence="1">Nucleus</location>
    </subcellularLocation>
</comment>
<dbReference type="Pfam" id="PF00929">
    <property type="entry name" value="RNase_T"/>
    <property type="match status" value="1"/>
</dbReference>
<dbReference type="GO" id="GO:0003676">
    <property type="term" value="F:nucleic acid binding"/>
    <property type="evidence" value="ECO:0007669"/>
    <property type="project" value="InterPro"/>
</dbReference>
<proteinExistence type="inferred from homology"/>
<dbReference type="PANTHER" id="PTHR12801">
    <property type="entry name" value="RNA EXONUCLEASE REXO1 / RECO3 FAMILY MEMBER-RELATED"/>
    <property type="match status" value="1"/>
</dbReference>
<evidence type="ECO:0000256" key="6">
    <source>
        <dbReference type="ARBA" id="ARBA00022839"/>
    </source>
</evidence>
<dbReference type="Proteomes" id="UP001141806">
    <property type="component" value="Unassembled WGS sequence"/>
</dbReference>
<keyword evidence="6" id="KW-0269">Exonuclease</keyword>
<evidence type="ECO:0000256" key="5">
    <source>
        <dbReference type="ARBA" id="ARBA00022801"/>
    </source>
</evidence>
<dbReference type="InterPro" id="IPR012337">
    <property type="entry name" value="RNaseH-like_sf"/>
</dbReference>
<evidence type="ECO:0000256" key="2">
    <source>
        <dbReference type="ARBA" id="ARBA00010489"/>
    </source>
</evidence>
<dbReference type="PROSITE" id="PS50157">
    <property type="entry name" value="ZINC_FINGER_C2H2_2"/>
    <property type="match status" value="1"/>
</dbReference>
<dbReference type="SUPFAM" id="SSF53098">
    <property type="entry name" value="Ribonuclease H-like"/>
    <property type="match status" value="1"/>
</dbReference>
<dbReference type="InterPro" id="IPR013520">
    <property type="entry name" value="Ribonucl_H"/>
</dbReference>
<dbReference type="GO" id="GO:0005634">
    <property type="term" value="C:nucleus"/>
    <property type="evidence" value="ECO:0007669"/>
    <property type="project" value="UniProtKB-SubCell"/>
</dbReference>
<evidence type="ECO:0000313" key="10">
    <source>
        <dbReference type="EMBL" id="KAJ4968512.1"/>
    </source>
</evidence>
<dbReference type="Gene3D" id="3.30.160.60">
    <property type="entry name" value="Classic Zinc Finger"/>
    <property type="match status" value="1"/>
</dbReference>
<comment type="similarity">
    <text evidence="2">Belongs to the REXO4 family.</text>
</comment>
<dbReference type="CDD" id="cd06144">
    <property type="entry name" value="REX4_like"/>
    <property type="match status" value="1"/>
</dbReference>
<sequence>MKEVEEYSDQMIQIDGQTLMVNLDVTQMEMLIQSPATVPVNPLKILYILLWKKRIANLEGFMDPEPAPPQIGSLRHKCSACYKQYKKKEHLIEHMKVSYHSVHQPKCGVCRKHCKSLESLREHITGPLPKANCAKVFAARGCDLCLNIFDSPEAVTAHKEVCRLSAPAPLGPIRMTPMELEVESTRLADASNTSKVPEVIAIDCEMVGGGSDESLDICARVCLIDEDENVVLHTYVKPQIPITNYRYEITGITEMLLLDAMPLKQVQEKILEILYNGESIWRTRLEGGKARLLVGHDLAHDLDCLRMCYPEHLLRDTAQYRPLMKTNLISHSLKYLTKTYLGYEIQSGIHDPYEDCVAAMRLYKRMRDQVHRSEGITSSDATQYTNSCINNFDSWRSKELEKMSPDALYEISRSKYRCWCFG</sequence>
<keyword evidence="8" id="KW-0479">Metal-binding</keyword>
<evidence type="ECO:0000256" key="8">
    <source>
        <dbReference type="PROSITE-ProRule" id="PRU00042"/>
    </source>
</evidence>
<evidence type="ECO:0000313" key="11">
    <source>
        <dbReference type="Proteomes" id="UP001141806"/>
    </source>
</evidence>
<dbReference type="Gene3D" id="3.30.420.10">
    <property type="entry name" value="Ribonuclease H-like superfamily/Ribonuclease H"/>
    <property type="match status" value="1"/>
</dbReference>
<organism evidence="10 11">
    <name type="scientific">Protea cynaroides</name>
    <dbReference type="NCBI Taxonomy" id="273540"/>
    <lineage>
        <taxon>Eukaryota</taxon>
        <taxon>Viridiplantae</taxon>
        <taxon>Streptophyta</taxon>
        <taxon>Embryophyta</taxon>
        <taxon>Tracheophyta</taxon>
        <taxon>Spermatophyta</taxon>
        <taxon>Magnoliopsida</taxon>
        <taxon>Proteales</taxon>
        <taxon>Proteaceae</taxon>
        <taxon>Protea</taxon>
    </lineage>
</organism>
<dbReference type="SMART" id="SM00479">
    <property type="entry name" value="EXOIII"/>
    <property type="match status" value="1"/>
</dbReference>
<evidence type="ECO:0000259" key="9">
    <source>
        <dbReference type="PROSITE" id="PS50157"/>
    </source>
</evidence>
<dbReference type="InterPro" id="IPR037431">
    <property type="entry name" value="REX4_DEDDh_dom"/>
</dbReference>
<evidence type="ECO:0000256" key="4">
    <source>
        <dbReference type="ARBA" id="ARBA00022722"/>
    </source>
</evidence>
<comment type="caution">
    <text evidence="10">The sequence shown here is derived from an EMBL/GenBank/DDBJ whole genome shotgun (WGS) entry which is preliminary data.</text>
</comment>
<keyword evidence="7" id="KW-0539">Nucleus</keyword>
<gene>
    <name evidence="10" type="ORF">NE237_015213</name>
</gene>
<dbReference type="OrthoDB" id="8191639at2759"/>
<keyword evidence="5" id="KW-0378">Hydrolase</keyword>
<accession>A0A9Q0KDL6</accession>
<name>A0A9Q0KDL6_9MAGN</name>
<dbReference type="AlphaFoldDB" id="A0A9Q0KDL6"/>
<keyword evidence="8" id="KW-0862">Zinc</keyword>